<dbReference type="RefSeq" id="XP_073920528.1">
    <property type="nucleotide sequence ID" value="XM_074064427.1"/>
</dbReference>
<sequence length="399" mass="45071">MSWISPMTPVALLLVSTSLVPTFLVTQASPGLNVTFDPRTMTLRWPCQENTTNVRCILIPWEKGPIMSRGGECSCTFMQESLHRGLTLEVQATVNQRPVQEKLLYTNPGADGTAVQNFSCSIYNAGFMNCTWVKGRAAPDDVQYFMYIKNKRTLLEMECPCYLQESGIHTGCHLSNLSLLSVKSYVLVNGSSPAMGIQFFDSIFLTKGIEKLDPPANVTVHCNVSHCHVRWHQPRTWHRFTHQDFQYQLDIQRQNIDPGNLNPLINISGNSENKYHFPSPEPRHKHTVQIRVADTRRPQWSAWSRPVEFGSEDMTATILHLHLLLVALGTLICALMLLLLLKRFVGTCDLFPTIPQVRDKVSDNHQQTVWEDFVRGPGKGEDEEVLTVEEVSNPFGGHV</sequence>
<evidence type="ECO:0000313" key="2">
    <source>
        <dbReference type="RefSeq" id="XP_073920528.1"/>
    </source>
</evidence>
<proteinExistence type="predicted"/>
<name>A0AC58LTR8_CASCN</name>
<keyword evidence="1" id="KW-1185">Reference proteome</keyword>
<gene>
    <name evidence="2" type="primary">Csf2ra</name>
</gene>
<organism evidence="1 2">
    <name type="scientific">Castor canadensis</name>
    <name type="common">American beaver</name>
    <dbReference type="NCBI Taxonomy" id="51338"/>
    <lineage>
        <taxon>Eukaryota</taxon>
        <taxon>Metazoa</taxon>
        <taxon>Chordata</taxon>
        <taxon>Craniata</taxon>
        <taxon>Vertebrata</taxon>
        <taxon>Euteleostomi</taxon>
        <taxon>Mammalia</taxon>
        <taxon>Eutheria</taxon>
        <taxon>Euarchontoglires</taxon>
        <taxon>Glires</taxon>
        <taxon>Rodentia</taxon>
        <taxon>Castorimorpha</taxon>
        <taxon>Castoridae</taxon>
        <taxon>Castor</taxon>
    </lineage>
</organism>
<accession>A0AC58LTR8</accession>
<evidence type="ECO:0000313" key="1">
    <source>
        <dbReference type="Proteomes" id="UP001732720"/>
    </source>
</evidence>
<keyword evidence="2" id="KW-0675">Receptor</keyword>
<protein>
    <submittedName>
        <fullName evidence="2">Granulocyte-macrophage colony-stimulating factor receptor subunit alpha isoform X1</fullName>
    </submittedName>
</protein>
<dbReference type="Proteomes" id="UP001732720">
    <property type="component" value="Chromosome X"/>
</dbReference>
<reference evidence="2" key="1">
    <citation type="submission" date="2025-08" db="UniProtKB">
        <authorList>
            <consortium name="RefSeq"/>
        </authorList>
    </citation>
    <scope>IDENTIFICATION</scope>
</reference>